<dbReference type="PANTHER" id="PTHR31126">
    <property type="entry name" value="TYROSINE-PROTEIN PHOSPHATASE"/>
    <property type="match status" value="1"/>
</dbReference>
<keyword evidence="4" id="KW-1185">Reference proteome</keyword>
<dbReference type="PROSITE" id="PS00383">
    <property type="entry name" value="TYR_PHOSPHATASE_1"/>
    <property type="match status" value="1"/>
</dbReference>
<dbReference type="FunFam" id="3.90.190.10:FF:000123">
    <property type="entry name" value="Similar to protein tyrosine/serine phosphatase"/>
    <property type="match status" value="1"/>
</dbReference>
<proteinExistence type="predicted"/>
<dbReference type="AlphaFoldDB" id="A0A162P6Y2"/>
<dbReference type="Pfam" id="PF13350">
    <property type="entry name" value="Y_phosphatase3"/>
    <property type="match status" value="1"/>
</dbReference>
<evidence type="ECO:0000259" key="2">
    <source>
        <dbReference type="PROSITE" id="PS50056"/>
    </source>
</evidence>
<dbReference type="PROSITE" id="PS50056">
    <property type="entry name" value="TYR_PHOSPHATASE_2"/>
    <property type="match status" value="1"/>
</dbReference>
<evidence type="ECO:0000256" key="1">
    <source>
        <dbReference type="SAM" id="MobiDB-lite"/>
    </source>
</evidence>
<dbReference type="PANTHER" id="PTHR31126:SF1">
    <property type="entry name" value="TYROSINE SPECIFIC PROTEIN PHOSPHATASES DOMAIN-CONTAINING PROTEIN"/>
    <property type="match status" value="1"/>
</dbReference>
<dbReference type="Proteomes" id="UP000076584">
    <property type="component" value="Unassembled WGS sequence"/>
</dbReference>
<dbReference type="SUPFAM" id="SSF52799">
    <property type="entry name" value="(Phosphotyrosine protein) phosphatases II"/>
    <property type="match status" value="1"/>
</dbReference>
<sequence length="376" mass="41816">MCCNDASDNTIFPAGIISDDDRHGHTQPPQATSDPVRLAAHRFHVYGVCMSALVLQIDLRYHRDIRNTNDPQYQRMTDANARAKAELPSPPFHTIPGLPNFRDAGGYPIDAQPGRILRPGVIFRSAEPSRLTDKGITCLQDLGITHVYDLRSTIELKRLAQAGTSCDVREWPGAQRVFVPVFRDQDYGPEAIALRYRNYSSNGTEGFTKAYIDILRTASEPDHPNDPFRTILSHLATPEPPSPILVHCTAGKDRTGVICALILSLCGVSDEVVAHEYSLTDIGLQDRREEIVNHLLATEALKGNPEGARRMIGSPKESMLATLAKLRENYGSVEAYVQTRCRLSAEAIDQIRSNLTVDVSDKHQVVDWVSHRKYLL</sequence>
<dbReference type="EMBL" id="LFIW01000377">
    <property type="protein sequence ID" value="KZL86761.1"/>
    <property type="molecule type" value="Genomic_DNA"/>
</dbReference>
<name>A0A162P6Y2_COLIC</name>
<dbReference type="STRING" id="1573173.A0A162P6Y2"/>
<organism evidence="3 4">
    <name type="scientific">Colletotrichum incanum</name>
    <name type="common">Soybean anthracnose fungus</name>
    <dbReference type="NCBI Taxonomy" id="1573173"/>
    <lineage>
        <taxon>Eukaryota</taxon>
        <taxon>Fungi</taxon>
        <taxon>Dikarya</taxon>
        <taxon>Ascomycota</taxon>
        <taxon>Pezizomycotina</taxon>
        <taxon>Sordariomycetes</taxon>
        <taxon>Hypocreomycetidae</taxon>
        <taxon>Glomerellales</taxon>
        <taxon>Glomerellaceae</taxon>
        <taxon>Colletotrichum</taxon>
        <taxon>Colletotrichum spaethianum species complex</taxon>
    </lineage>
</organism>
<dbReference type="GO" id="GO:0004721">
    <property type="term" value="F:phosphoprotein phosphatase activity"/>
    <property type="evidence" value="ECO:0007669"/>
    <property type="project" value="InterPro"/>
</dbReference>
<feature type="region of interest" description="Disordered" evidence="1">
    <location>
        <begin position="14"/>
        <end position="33"/>
    </location>
</feature>
<evidence type="ECO:0000313" key="3">
    <source>
        <dbReference type="EMBL" id="KZL86761.1"/>
    </source>
</evidence>
<accession>A0A162P6Y2</accession>
<reference evidence="3 4" key="1">
    <citation type="submission" date="2015-06" db="EMBL/GenBank/DDBJ databases">
        <title>Survival trade-offs in plant roots during colonization by closely related pathogenic and mutualistic fungi.</title>
        <authorList>
            <person name="Hacquard S."/>
            <person name="Kracher B."/>
            <person name="Hiruma K."/>
            <person name="Weinman A."/>
            <person name="Muench P."/>
            <person name="Garrido Oter R."/>
            <person name="Ver Loren van Themaat E."/>
            <person name="Dallerey J.-F."/>
            <person name="Damm U."/>
            <person name="Henrissat B."/>
            <person name="Lespinet O."/>
            <person name="Thon M."/>
            <person name="Kemen E."/>
            <person name="McHardy A.C."/>
            <person name="Schulze-Lefert P."/>
            <person name="O'Connell R.J."/>
        </authorList>
    </citation>
    <scope>NUCLEOTIDE SEQUENCE [LARGE SCALE GENOMIC DNA]</scope>
    <source>
        <strain evidence="3 4">MAFF 238704</strain>
    </source>
</reference>
<comment type="caution">
    <text evidence="3">The sequence shown here is derived from an EMBL/GenBank/DDBJ whole genome shotgun (WGS) entry which is preliminary data.</text>
</comment>
<dbReference type="InterPro" id="IPR029021">
    <property type="entry name" value="Prot-tyrosine_phosphatase-like"/>
</dbReference>
<feature type="domain" description="Tyrosine specific protein phosphatases" evidence="2">
    <location>
        <begin position="209"/>
        <end position="263"/>
    </location>
</feature>
<dbReference type="InterPro" id="IPR026893">
    <property type="entry name" value="Tyr/Ser_Pase_IphP-type"/>
</dbReference>
<dbReference type="InterPro" id="IPR000387">
    <property type="entry name" value="Tyr_Pase_dom"/>
</dbReference>
<gene>
    <name evidence="3" type="ORF">CI238_03258</name>
</gene>
<dbReference type="Gene3D" id="3.90.190.10">
    <property type="entry name" value="Protein tyrosine phosphatase superfamily"/>
    <property type="match status" value="1"/>
</dbReference>
<protein>
    <submittedName>
        <fullName evidence="3">Tyrosine phosphatase</fullName>
    </submittedName>
</protein>
<dbReference type="InterPro" id="IPR016130">
    <property type="entry name" value="Tyr_Pase_AS"/>
</dbReference>
<evidence type="ECO:0000313" key="4">
    <source>
        <dbReference type="Proteomes" id="UP000076584"/>
    </source>
</evidence>